<dbReference type="InterPro" id="IPR043138">
    <property type="entry name" value="GGT_lsub"/>
</dbReference>
<dbReference type="Gene3D" id="1.10.246.130">
    <property type="match status" value="1"/>
</dbReference>
<comment type="pathway">
    <text evidence="6">Sulfur metabolism; glutathione metabolism.</text>
</comment>
<keyword evidence="6" id="KW-0865">Zymogen</keyword>
<evidence type="ECO:0000313" key="8">
    <source>
        <dbReference type="Proteomes" id="UP000318509"/>
    </source>
</evidence>
<evidence type="ECO:0000256" key="3">
    <source>
        <dbReference type="ARBA" id="ARBA00047417"/>
    </source>
</evidence>
<accession>A0A537JVX1</accession>
<gene>
    <name evidence="7" type="primary">ggt</name>
    <name evidence="7" type="ORF">E6H00_14900</name>
</gene>
<dbReference type="Gene3D" id="3.60.20.40">
    <property type="match status" value="1"/>
</dbReference>
<dbReference type="GO" id="GO:0006750">
    <property type="term" value="P:glutathione biosynthetic process"/>
    <property type="evidence" value="ECO:0007669"/>
    <property type="project" value="UniProtKB-KW"/>
</dbReference>
<sequence length="538" mass="57562">MAPRGLVTAPHGLAATSGLKILQEGGNAVEAAIAAAATIAVVYPHMNAIGGDNFWLIYDAGARRARALMACGAAGARCTIEAYRAAGHSREIPRRGPLAANTVPGAVDGWWEAYEYSRRSLDGRRPFEALLADAVHYAESGCPVTPGQEAWTRAGIGPDSGPFGHLETLEGFRRTFLRPDGSVYPAGARFVMPGLGRTLAAIGRDGRDAFYRGPIAAQVCAYLEARGGLLTEGDFAGHRSRWTDPISVRYRDWTVCNTPPPTQGLTSLQLLNILAHYPVARWGDQSPDYYHVMVEAAKQAFADRDAWIADPDVHPVPVEELLSERRGRTQAAAIDLARAQPRTIGAVGRDTIWLGTVDAAGNAVSLIQSIAFDFGSAVVAEGTGVLLQNRGAAFSLDPAHRNALAPGKRPFHTLNPAMALRDGRPELIYGAMGGEGQPQTQAAVLTRVLDLGMDVQAAIAAPRWLYGRHWGLPTTTLSLEARVPQPVAEELARRGHDVRIVGAWDDRMGHAQAIWIDPRNGMRHGGADPRGDGLAAGY</sequence>
<evidence type="ECO:0000313" key="7">
    <source>
        <dbReference type="EMBL" id="TMI87677.1"/>
    </source>
</evidence>
<dbReference type="GO" id="GO:0103068">
    <property type="term" value="F:leukotriene C4 gamma-glutamyl transferase activity"/>
    <property type="evidence" value="ECO:0007669"/>
    <property type="project" value="UniProtKB-EC"/>
</dbReference>
<comment type="similarity">
    <text evidence="6">Belongs to the gamma-glutamyltransferase family.</text>
</comment>
<evidence type="ECO:0000256" key="1">
    <source>
        <dbReference type="ARBA" id="ARBA00001049"/>
    </source>
</evidence>
<comment type="caution">
    <text evidence="7">The sequence shown here is derived from an EMBL/GenBank/DDBJ whole genome shotgun (WGS) entry which is preliminary data.</text>
</comment>
<comment type="PTM">
    <text evidence="6">Cleaved by autocatalysis into a large and a small subunit.</text>
</comment>
<comment type="catalytic activity">
    <reaction evidence="1 6">
        <text>an S-substituted glutathione + H2O = an S-substituted L-cysteinylglycine + L-glutamate</text>
        <dbReference type="Rhea" id="RHEA:59468"/>
        <dbReference type="ChEBI" id="CHEBI:15377"/>
        <dbReference type="ChEBI" id="CHEBI:29985"/>
        <dbReference type="ChEBI" id="CHEBI:90779"/>
        <dbReference type="ChEBI" id="CHEBI:143103"/>
        <dbReference type="EC" id="3.4.19.13"/>
    </reaction>
</comment>
<dbReference type="Pfam" id="PF01019">
    <property type="entry name" value="G_glu_transpept"/>
    <property type="match status" value="1"/>
</dbReference>
<proteinExistence type="inferred from homology"/>
<dbReference type="NCBIfam" id="TIGR00066">
    <property type="entry name" value="g_glut_trans"/>
    <property type="match status" value="1"/>
</dbReference>
<dbReference type="EC" id="3.4.19.13" evidence="6"/>
<evidence type="ECO:0000256" key="4">
    <source>
        <dbReference type="PIRSR" id="PIRSR600101-1"/>
    </source>
</evidence>
<dbReference type="EMBL" id="VBAK01000152">
    <property type="protein sequence ID" value="TMI87677.1"/>
    <property type="molecule type" value="Genomic_DNA"/>
</dbReference>
<comment type="subunit">
    <text evidence="6">This enzyme consists of two polypeptide chains, which are synthesized in precursor form from a single polypeptide.</text>
</comment>
<organism evidence="7 8">
    <name type="scientific">Candidatus Segetimicrobium genomatis</name>
    <dbReference type="NCBI Taxonomy" id="2569760"/>
    <lineage>
        <taxon>Bacteria</taxon>
        <taxon>Bacillati</taxon>
        <taxon>Candidatus Sysuimicrobiota</taxon>
        <taxon>Candidatus Sysuimicrobiia</taxon>
        <taxon>Candidatus Sysuimicrobiales</taxon>
        <taxon>Candidatus Segetimicrobiaceae</taxon>
        <taxon>Candidatus Segetimicrobium</taxon>
    </lineage>
</organism>
<dbReference type="SUPFAM" id="SSF56235">
    <property type="entry name" value="N-terminal nucleophile aminohydrolases (Ntn hydrolases)"/>
    <property type="match status" value="1"/>
</dbReference>
<dbReference type="UniPathway" id="UPA00204"/>
<keyword evidence="6 7" id="KW-0808">Transferase</keyword>
<comment type="catalytic activity">
    <reaction evidence="2 6">
        <text>glutathione + H2O = L-cysteinylglycine + L-glutamate</text>
        <dbReference type="Rhea" id="RHEA:28807"/>
        <dbReference type="ChEBI" id="CHEBI:15377"/>
        <dbReference type="ChEBI" id="CHEBI:29985"/>
        <dbReference type="ChEBI" id="CHEBI:57925"/>
        <dbReference type="ChEBI" id="CHEBI:61694"/>
        <dbReference type="EC" id="3.4.19.13"/>
    </reaction>
</comment>
<dbReference type="PANTHER" id="PTHR43881">
    <property type="entry name" value="GAMMA-GLUTAMYLTRANSPEPTIDASE (AFU_ORTHOLOGUE AFUA_4G13580)"/>
    <property type="match status" value="1"/>
</dbReference>
<dbReference type="AlphaFoldDB" id="A0A537JVX1"/>
<dbReference type="InterPro" id="IPR029055">
    <property type="entry name" value="Ntn_hydrolases_N"/>
</dbReference>
<dbReference type="GO" id="GO:0036374">
    <property type="term" value="F:glutathione hydrolase activity"/>
    <property type="evidence" value="ECO:0007669"/>
    <property type="project" value="UniProtKB-UniRule"/>
</dbReference>
<evidence type="ECO:0000256" key="2">
    <source>
        <dbReference type="ARBA" id="ARBA00001089"/>
    </source>
</evidence>
<feature type="binding site" evidence="5">
    <location>
        <position position="434"/>
    </location>
    <ligand>
        <name>L-glutamate</name>
        <dbReference type="ChEBI" id="CHEBI:29985"/>
    </ligand>
</feature>
<dbReference type="InterPro" id="IPR043137">
    <property type="entry name" value="GGT_ssub_C"/>
</dbReference>
<dbReference type="PANTHER" id="PTHR43881:SF5">
    <property type="entry name" value="GAMMA-GLUTAMYLTRANSPEPTIDASE"/>
    <property type="match status" value="1"/>
</dbReference>
<feature type="active site" description="Nucleophile" evidence="4">
    <location>
        <position position="351"/>
    </location>
</feature>
<name>A0A537JVX1_9BACT</name>
<dbReference type="InterPro" id="IPR000101">
    <property type="entry name" value="GGT_peptidase"/>
</dbReference>
<keyword evidence="6" id="KW-0317">Glutathione biosynthesis</keyword>
<reference evidence="7 8" key="1">
    <citation type="journal article" date="2019" name="Nat. Microbiol.">
        <title>Mediterranean grassland soil C-N compound turnover is dependent on rainfall and depth, and is mediated by genomically divergent microorganisms.</title>
        <authorList>
            <person name="Diamond S."/>
            <person name="Andeer P.F."/>
            <person name="Li Z."/>
            <person name="Crits-Christoph A."/>
            <person name="Burstein D."/>
            <person name="Anantharaman K."/>
            <person name="Lane K.R."/>
            <person name="Thomas B.C."/>
            <person name="Pan C."/>
            <person name="Northen T.R."/>
            <person name="Banfield J.F."/>
        </authorList>
    </citation>
    <scope>NUCLEOTIDE SEQUENCE [LARGE SCALE GENOMIC DNA]</scope>
    <source>
        <strain evidence="7">NP_3</strain>
    </source>
</reference>
<dbReference type="Proteomes" id="UP000318509">
    <property type="component" value="Unassembled WGS sequence"/>
</dbReference>
<protein>
    <recommendedName>
        <fullName evidence="6">Glutathione hydrolase proenzyme</fullName>
        <ecNumber evidence="6">2.3.2.2</ecNumber>
        <ecNumber evidence="6">3.4.19.13</ecNumber>
    </recommendedName>
    <component>
        <recommendedName>
            <fullName evidence="6">Glutathione hydrolase large chain</fullName>
        </recommendedName>
    </component>
    <component>
        <recommendedName>
            <fullName evidence="6">Glutathione hydrolase small chain</fullName>
        </recommendedName>
    </component>
</protein>
<keyword evidence="6 7" id="KW-0012">Acyltransferase</keyword>
<dbReference type="PRINTS" id="PR01210">
    <property type="entry name" value="GGTRANSPTASE"/>
</dbReference>
<dbReference type="EC" id="2.3.2.2" evidence="6"/>
<dbReference type="GO" id="GO:0006751">
    <property type="term" value="P:glutathione catabolic process"/>
    <property type="evidence" value="ECO:0007669"/>
    <property type="project" value="UniProtKB-UniRule"/>
</dbReference>
<dbReference type="InterPro" id="IPR052896">
    <property type="entry name" value="GGT-like_enzyme"/>
</dbReference>
<keyword evidence="6" id="KW-0378">Hydrolase</keyword>
<evidence type="ECO:0000256" key="5">
    <source>
        <dbReference type="PIRSR" id="PIRSR600101-2"/>
    </source>
</evidence>
<evidence type="ECO:0000256" key="6">
    <source>
        <dbReference type="RuleBase" id="RU368036"/>
    </source>
</evidence>
<comment type="catalytic activity">
    <reaction evidence="3 6">
        <text>an N-terminal (5-L-glutamyl)-[peptide] + an alpha-amino acid = 5-L-glutamyl amino acid + an N-terminal L-alpha-aminoacyl-[peptide]</text>
        <dbReference type="Rhea" id="RHEA:23904"/>
        <dbReference type="Rhea" id="RHEA-COMP:9780"/>
        <dbReference type="Rhea" id="RHEA-COMP:9795"/>
        <dbReference type="ChEBI" id="CHEBI:77644"/>
        <dbReference type="ChEBI" id="CHEBI:78597"/>
        <dbReference type="ChEBI" id="CHEBI:78599"/>
        <dbReference type="ChEBI" id="CHEBI:78608"/>
        <dbReference type="EC" id="2.3.2.2"/>
    </reaction>
</comment>